<evidence type="ECO:0000313" key="2">
    <source>
        <dbReference type="Proteomes" id="UP000076983"/>
    </source>
</evidence>
<protein>
    <submittedName>
        <fullName evidence="1">Uncharacterized protein</fullName>
    </submittedName>
</protein>
<dbReference type="AlphaFoldDB" id="A0A168RP07"/>
<accession>A0A168RP07</accession>
<dbReference type="Gene3D" id="1.10.10.10">
    <property type="entry name" value="Winged helix-like DNA-binding domain superfamily/Winged helix DNA-binding domain"/>
    <property type="match status" value="1"/>
</dbReference>
<name>A0A168RP07_9BACT</name>
<dbReference type="PATRIC" id="fig|29557.3.peg.64"/>
<gene>
    <name evidence="1" type="ORF">MGALLINA_00800</name>
</gene>
<dbReference type="EMBL" id="LVLH01000016">
    <property type="protein sequence ID" value="OAB49158.1"/>
    <property type="molecule type" value="Genomic_DNA"/>
</dbReference>
<keyword evidence="2" id="KW-1185">Reference proteome</keyword>
<dbReference type="Proteomes" id="UP000076983">
    <property type="component" value="Unassembled WGS sequence"/>
</dbReference>
<dbReference type="STRING" id="29557.MGALLINA_00800"/>
<evidence type="ECO:0000313" key="1">
    <source>
        <dbReference type="EMBL" id="OAB49158.1"/>
    </source>
</evidence>
<organism evidence="1 2">
    <name type="scientific">Mycoplasmopsis gallinarum</name>
    <dbReference type="NCBI Taxonomy" id="29557"/>
    <lineage>
        <taxon>Bacteria</taxon>
        <taxon>Bacillati</taxon>
        <taxon>Mycoplasmatota</taxon>
        <taxon>Mycoplasmoidales</taxon>
        <taxon>Metamycoplasmataceae</taxon>
        <taxon>Mycoplasmopsis</taxon>
    </lineage>
</organism>
<reference evidence="1 2" key="1">
    <citation type="submission" date="2016-03" db="EMBL/GenBank/DDBJ databases">
        <title>Genome sequence of Mycoplasma gallinarum strain Mgn_IPT.</title>
        <authorList>
            <person name="Yacoub E."/>
            <person name="Sirand-Pugnet P."/>
            <person name="Barre A."/>
            <person name="Maurier F."/>
            <person name="Blanchard A."/>
            <person name="Ben Abdelmoumen B.M."/>
        </authorList>
    </citation>
    <scope>NUCLEOTIDE SEQUENCE [LARGE SCALE GENOMIC DNA]</scope>
    <source>
        <strain evidence="1 2">Mgn_IPT</strain>
    </source>
</reference>
<proteinExistence type="predicted"/>
<comment type="caution">
    <text evidence="1">The sequence shown here is derived from an EMBL/GenBank/DDBJ whole genome shotgun (WGS) entry which is preliminary data.</text>
</comment>
<dbReference type="InterPro" id="IPR036388">
    <property type="entry name" value="WH-like_DNA-bd_sf"/>
</dbReference>
<sequence length="83" mass="9653">MGKNGGYQFNNNYQNLTLKEIALSLEFEFLKNSWTSGQNQNYCMISQGMGKFMENLIYSINDEILNKLNNIKISDVEYKLTKI</sequence>